<evidence type="ECO:0000313" key="7">
    <source>
        <dbReference type="Proteomes" id="UP000192726"/>
    </source>
</evidence>
<dbReference type="PANTHER" id="PTHR42681:SF1">
    <property type="entry name" value="MALONYL-COA-ACYL CARRIER PROTEIN TRANSACYLASE, MITOCHONDRIAL"/>
    <property type="match status" value="1"/>
</dbReference>
<dbReference type="STRING" id="553510.B1H19_30790"/>
<dbReference type="InterPro" id="IPR049416">
    <property type="entry name" value="VinK-like_small"/>
</dbReference>
<sequence>MNEKTALIFPGMGPSSFAAVGKFMVLDPYVRRLLPIADAALGYSLLDRFYESEEEYSEYTQVAFLVNSLALAHRAEEELGMRPDYCVGPSFGQKAAAVWTGSLDFPDVVRMTAELARDEQEYFATEHADVVTHSVMRVPEHSLDEYLSQLAEQGHWYEISGRLDEGFFMVSLSARLLADFKESVSAMGGYSMATMRPPVHARAFHGLRRRAADAVFPRYGVRAPEIPVIADQDGRVVETAEDMRGMLLDTFDVPIDWPAVVNSLVNLGVRTVFVTGPENLFRRVQCTVRNFEVIAVDPKNTLKKMLRPVRSSSPRAVSP</sequence>
<dbReference type="GO" id="GO:0004314">
    <property type="term" value="F:[acyl-carrier-protein] S-malonyltransferase activity"/>
    <property type="evidence" value="ECO:0007669"/>
    <property type="project" value="UniProtKB-EC"/>
</dbReference>
<comment type="catalytic activity">
    <reaction evidence="4">
        <text>holo-[ACP] + malonyl-CoA = malonyl-[ACP] + CoA</text>
        <dbReference type="Rhea" id="RHEA:41792"/>
        <dbReference type="Rhea" id="RHEA-COMP:9623"/>
        <dbReference type="Rhea" id="RHEA-COMP:9685"/>
        <dbReference type="ChEBI" id="CHEBI:57287"/>
        <dbReference type="ChEBI" id="CHEBI:57384"/>
        <dbReference type="ChEBI" id="CHEBI:64479"/>
        <dbReference type="ChEBI" id="CHEBI:78449"/>
        <dbReference type="EC" id="2.3.1.39"/>
    </reaction>
</comment>
<evidence type="ECO:0000256" key="4">
    <source>
        <dbReference type="ARBA" id="ARBA00048462"/>
    </source>
</evidence>
<dbReference type="InterPro" id="IPR050858">
    <property type="entry name" value="Mal-CoA-ACP_Trans/PKS_FabD"/>
</dbReference>
<evidence type="ECO:0000313" key="6">
    <source>
        <dbReference type="EMBL" id="ARF57996.1"/>
    </source>
</evidence>
<protein>
    <recommendedName>
        <fullName evidence="1">[acyl-carrier-protein] S-malonyltransferase</fullName>
        <ecNumber evidence="1">2.3.1.39</ecNumber>
    </recommendedName>
</protein>
<evidence type="ECO:0000259" key="5">
    <source>
        <dbReference type="Pfam" id="PF21124"/>
    </source>
</evidence>
<dbReference type="AlphaFoldDB" id="A0A1V0TYH9"/>
<dbReference type="SUPFAM" id="SSF52151">
    <property type="entry name" value="FabD/lysophospholipase-like"/>
    <property type="match status" value="1"/>
</dbReference>
<dbReference type="EMBL" id="CP020569">
    <property type="protein sequence ID" value="ARF57996.1"/>
    <property type="molecule type" value="Genomic_DNA"/>
</dbReference>
<dbReference type="OrthoDB" id="5123945at2"/>
<dbReference type="RefSeq" id="WP_083107975.1">
    <property type="nucleotide sequence ID" value="NZ_CP020569.1"/>
</dbReference>
<accession>A0A1V0TYH9</accession>
<keyword evidence="2 6" id="KW-0808">Transferase</keyword>
<gene>
    <name evidence="6" type="ORF">B1H19_30790</name>
</gene>
<evidence type="ECO:0000256" key="1">
    <source>
        <dbReference type="ARBA" id="ARBA00013258"/>
    </source>
</evidence>
<feature type="domain" description="Malonyl-CoA-[acyl-carrier-protein] transacylase small" evidence="5">
    <location>
        <begin position="134"/>
        <end position="195"/>
    </location>
</feature>
<proteinExistence type="predicted"/>
<dbReference type="InterPro" id="IPR001227">
    <property type="entry name" value="Ac_transferase_dom_sf"/>
</dbReference>
<reference evidence="6 7" key="1">
    <citation type="submission" date="2017-04" db="EMBL/GenBank/DDBJ databases">
        <title>Complete Genome Sequence of Streptomyces gilvosporeus F607, a Capable Producer of Natamycin.</title>
        <authorList>
            <person name="Zong G."/>
            <person name="Zhong C."/>
            <person name="Fu J."/>
            <person name="Qin R."/>
            <person name="Cao G."/>
        </authorList>
    </citation>
    <scope>NUCLEOTIDE SEQUENCE [LARGE SCALE GENOMIC DNA]</scope>
    <source>
        <strain evidence="6 7">F607</strain>
    </source>
</reference>
<evidence type="ECO:0000256" key="3">
    <source>
        <dbReference type="ARBA" id="ARBA00023315"/>
    </source>
</evidence>
<dbReference type="KEGG" id="sgv:B1H19_30790"/>
<keyword evidence="7" id="KW-1185">Reference proteome</keyword>
<name>A0A1V0TYH9_9ACTN</name>
<keyword evidence="3" id="KW-0012">Acyltransferase</keyword>
<dbReference type="PANTHER" id="PTHR42681">
    <property type="entry name" value="MALONYL-COA-ACYL CARRIER PROTEIN TRANSACYLASE, MITOCHONDRIAL"/>
    <property type="match status" value="1"/>
</dbReference>
<dbReference type="Pfam" id="PF21124">
    <property type="entry name" value="VinK_C"/>
    <property type="match status" value="1"/>
</dbReference>
<dbReference type="InterPro" id="IPR016035">
    <property type="entry name" value="Acyl_Trfase/lysoPLipase"/>
</dbReference>
<evidence type="ECO:0000256" key="2">
    <source>
        <dbReference type="ARBA" id="ARBA00022679"/>
    </source>
</evidence>
<dbReference type="EC" id="2.3.1.39" evidence="1"/>
<organism evidence="6 7">
    <name type="scientific">Streptomyces gilvosporeus</name>
    <dbReference type="NCBI Taxonomy" id="553510"/>
    <lineage>
        <taxon>Bacteria</taxon>
        <taxon>Bacillati</taxon>
        <taxon>Actinomycetota</taxon>
        <taxon>Actinomycetes</taxon>
        <taxon>Kitasatosporales</taxon>
        <taxon>Streptomycetaceae</taxon>
        <taxon>Streptomyces</taxon>
    </lineage>
</organism>
<dbReference type="GO" id="GO:0006633">
    <property type="term" value="P:fatty acid biosynthetic process"/>
    <property type="evidence" value="ECO:0007669"/>
    <property type="project" value="TreeGrafter"/>
</dbReference>
<dbReference type="Gene3D" id="3.40.366.10">
    <property type="entry name" value="Malonyl-Coenzyme A Acyl Carrier Protein, domain 2"/>
    <property type="match status" value="2"/>
</dbReference>
<dbReference type="Proteomes" id="UP000192726">
    <property type="component" value="Chromosome"/>
</dbReference>